<gene>
    <name evidence="6" type="ORF">NLJ89_g5454</name>
</gene>
<dbReference type="Proteomes" id="UP001148786">
    <property type="component" value="Unassembled WGS sequence"/>
</dbReference>
<dbReference type="EMBL" id="JANKHO010000514">
    <property type="protein sequence ID" value="KAJ3508991.1"/>
    <property type="molecule type" value="Genomic_DNA"/>
</dbReference>
<evidence type="ECO:0000259" key="5">
    <source>
        <dbReference type="Pfam" id="PF05730"/>
    </source>
</evidence>
<keyword evidence="2" id="KW-0964">Secreted</keyword>
<organism evidence="6 7">
    <name type="scientific">Agrocybe chaxingu</name>
    <dbReference type="NCBI Taxonomy" id="84603"/>
    <lineage>
        <taxon>Eukaryota</taxon>
        <taxon>Fungi</taxon>
        <taxon>Dikarya</taxon>
        <taxon>Basidiomycota</taxon>
        <taxon>Agaricomycotina</taxon>
        <taxon>Agaricomycetes</taxon>
        <taxon>Agaricomycetidae</taxon>
        <taxon>Agaricales</taxon>
        <taxon>Agaricineae</taxon>
        <taxon>Strophariaceae</taxon>
        <taxon>Agrocybe</taxon>
    </lineage>
</organism>
<keyword evidence="4" id="KW-1015">Disulfide bond</keyword>
<name>A0A9W8MVK6_9AGAR</name>
<feature type="domain" description="CFEM" evidence="5">
    <location>
        <begin position="9"/>
        <end position="50"/>
    </location>
</feature>
<evidence type="ECO:0000256" key="1">
    <source>
        <dbReference type="ARBA" id="ARBA00004613"/>
    </source>
</evidence>
<sequence>MSSDSRRRRTDTPCLCNNRGFSFAVMQCSRSFCSSSDQTRVGNVLGDLCALCIPVNVPCFDPIDPHFYDHGIPIISIHHPDLLATLSITLLYLVQHLVQLRHNCSDAEHDSKHYPGE</sequence>
<dbReference type="AlphaFoldDB" id="A0A9W8MVK6"/>
<proteinExistence type="predicted"/>
<comment type="subcellular location">
    <subcellularLocation>
        <location evidence="1">Secreted</location>
    </subcellularLocation>
</comment>
<evidence type="ECO:0000313" key="6">
    <source>
        <dbReference type="EMBL" id="KAJ3508991.1"/>
    </source>
</evidence>
<comment type="caution">
    <text evidence="6">The sequence shown here is derived from an EMBL/GenBank/DDBJ whole genome shotgun (WGS) entry which is preliminary data.</text>
</comment>
<dbReference type="GO" id="GO:0005576">
    <property type="term" value="C:extracellular region"/>
    <property type="evidence" value="ECO:0007669"/>
    <property type="project" value="UniProtKB-SubCell"/>
</dbReference>
<accession>A0A9W8MVK6</accession>
<dbReference type="Pfam" id="PF05730">
    <property type="entry name" value="CFEM"/>
    <property type="match status" value="1"/>
</dbReference>
<evidence type="ECO:0000256" key="4">
    <source>
        <dbReference type="ARBA" id="ARBA00023157"/>
    </source>
</evidence>
<keyword evidence="3" id="KW-0732">Signal</keyword>
<reference evidence="6" key="1">
    <citation type="submission" date="2022-07" db="EMBL/GenBank/DDBJ databases">
        <title>Genome Sequence of Agrocybe chaxingu.</title>
        <authorList>
            <person name="Buettner E."/>
        </authorList>
    </citation>
    <scope>NUCLEOTIDE SEQUENCE</scope>
    <source>
        <strain evidence="6">MP-N11</strain>
    </source>
</reference>
<evidence type="ECO:0000256" key="3">
    <source>
        <dbReference type="ARBA" id="ARBA00022729"/>
    </source>
</evidence>
<evidence type="ECO:0000256" key="2">
    <source>
        <dbReference type="ARBA" id="ARBA00022525"/>
    </source>
</evidence>
<evidence type="ECO:0000313" key="7">
    <source>
        <dbReference type="Proteomes" id="UP001148786"/>
    </source>
</evidence>
<keyword evidence="7" id="KW-1185">Reference proteome</keyword>
<dbReference type="InterPro" id="IPR008427">
    <property type="entry name" value="Extracellular_membr_CFEM_dom"/>
</dbReference>
<protein>
    <recommendedName>
        <fullName evidence="5">CFEM domain-containing protein</fullName>
    </recommendedName>
</protein>